<dbReference type="Pfam" id="PF03787">
    <property type="entry name" value="RAMPs"/>
    <property type="match status" value="1"/>
</dbReference>
<dbReference type="PANTHER" id="PTHR35579:SF3">
    <property type="entry name" value="CRISPR SYSTEM CMS ENDORIBONUCLEASE CSM3"/>
    <property type="match status" value="1"/>
</dbReference>
<dbReference type="PANTHER" id="PTHR35579">
    <property type="entry name" value="CRISPR SYSTEM CMS ENDORIBONUCLEASE CSM3"/>
    <property type="match status" value="1"/>
</dbReference>
<sequence length="234" mass="26171">MMNIQGQKQLQGKLFITANLKLITGMHIGANSDFAPIGAVDSPFIRDCLTHEPIIPGSSLKGKLRTLLAKSRCKNLILNNIDDDDDVISRLFGSAGKKGACFARLQFFDLFLTSESVELFKNLDTDTYIGEIKWENTIARLTGSANPRQIERVPAGAEFAFKLVYNIEDEDQIDEDMKILAQGLQLLQMDYLGGHGSRGYGRVKFSKFKVKAINKKIDINKYECDFKGNVNNEI</sequence>
<dbReference type="InterPro" id="IPR013412">
    <property type="entry name" value="CRISPR-assoc_RAMP_Csm3"/>
</dbReference>
<dbReference type="AlphaFoldDB" id="A0A411ZTI4"/>
<evidence type="ECO:0000256" key="2">
    <source>
        <dbReference type="ARBA" id="ARBA00022150"/>
    </source>
</evidence>
<evidence type="ECO:0000313" key="11">
    <source>
        <dbReference type="Proteomes" id="UP000284662"/>
    </source>
</evidence>
<evidence type="ECO:0000256" key="6">
    <source>
        <dbReference type="ARBA" id="ARBA00022884"/>
    </source>
</evidence>
<keyword evidence="6" id="KW-0694">RNA-binding</keyword>
<dbReference type="GO" id="GO:0051607">
    <property type="term" value="P:defense response to virus"/>
    <property type="evidence" value="ECO:0007669"/>
    <property type="project" value="UniProtKB-KW"/>
</dbReference>
<dbReference type="Proteomes" id="UP000284662">
    <property type="component" value="Unassembled WGS sequence"/>
</dbReference>
<evidence type="ECO:0000256" key="1">
    <source>
        <dbReference type="ARBA" id="ARBA00006342"/>
    </source>
</evidence>
<evidence type="ECO:0000256" key="3">
    <source>
        <dbReference type="ARBA" id="ARBA00022722"/>
    </source>
</evidence>
<dbReference type="GO" id="GO:0003723">
    <property type="term" value="F:RNA binding"/>
    <property type="evidence" value="ECO:0007669"/>
    <property type="project" value="UniProtKB-KW"/>
</dbReference>
<evidence type="ECO:0000256" key="7">
    <source>
        <dbReference type="ARBA" id="ARBA00023118"/>
    </source>
</evidence>
<gene>
    <name evidence="10" type="primary">csm3</name>
    <name evidence="10" type="ORF">DWZ11_05225</name>
</gene>
<dbReference type="GO" id="GO:0016787">
    <property type="term" value="F:hydrolase activity"/>
    <property type="evidence" value="ECO:0007669"/>
    <property type="project" value="UniProtKB-KW"/>
</dbReference>
<proteinExistence type="inferred from homology"/>
<keyword evidence="4" id="KW-0255">Endonuclease</keyword>
<evidence type="ECO:0000313" key="10">
    <source>
        <dbReference type="EMBL" id="RGQ06140.1"/>
    </source>
</evidence>
<dbReference type="InterPro" id="IPR052216">
    <property type="entry name" value="CRISPR_Csm3_endoribonuclease"/>
</dbReference>
<accession>A0A411ZTI4</accession>
<dbReference type="GO" id="GO:0004519">
    <property type="term" value="F:endonuclease activity"/>
    <property type="evidence" value="ECO:0007669"/>
    <property type="project" value="UniProtKB-KW"/>
</dbReference>
<comment type="caution">
    <text evidence="10">The sequence shown here is derived from an EMBL/GenBank/DDBJ whole genome shotgun (WGS) entry which is preliminary data.</text>
</comment>
<keyword evidence="3" id="KW-0540">Nuclease</keyword>
<organism evidence="10 11">
    <name type="scientific">Megamonas rupellensis</name>
    <dbReference type="NCBI Taxonomy" id="491921"/>
    <lineage>
        <taxon>Bacteria</taxon>
        <taxon>Bacillati</taxon>
        <taxon>Bacillota</taxon>
        <taxon>Negativicutes</taxon>
        <taxon>Selenomonadales</taxon>
        <taxon>Selenomonadaceae</taxon>
        <taxon>Megamonas</taxon>
    </lineage>
</organism>
<keyword evidence="5" id="KW-0378">Hydrolase</keyword>
<dbReference type="NCBIfam" id="TIGR02582">
    <property type="entry name" value="cas7_TM1809"/>
    <property type="match status" value="1"/>
</dbReference>
<reference evidence="10 11" key="1">
    <citation type="submission" date="2018-08" db="EMBL/GenBank/DDBJ databases">
        <title>A genome reference for cultivated species of the human gut microbiota.</title>
        <authorList>
            <person name="Zou Y."/>
            <person name="Xue W."/>
            <person name="Luo G."/>
        </authorList>
    </citation>
    <scope>NUCLEOTIDE SEQUENCE [LARGE SCALE GENOMIC DNA]</scope>
    <source>
        <strain evidence="10 11">AF29-2</strain>
    </source>
</reference>
<dbReference type="InterPro" id="IPR005537">
    <property type="entry name" value="RAMP_III_fam"/>
</dbReference>
<evidence type="ECO:0000256" key="4">
    <source>
        <dbReference type="ARBA" id="ARBA00022759"/>
    </source>
</evidence>
<comment type="similarity">
    <text evidence="1">Belongs to the CRISPR-associated Csm3 family.</text>
</comment>
<dbReference type="EMBL" id="QRST01000007">
    <property type="protein sequence ID" value="RGQ06140.1"/>
    <property type="molecule type" value="Genomic_DNA"/>
</dbReference>
<feature type="domain" description="CRISPR type III-associated protein" evidence="9">
    <location>
        <begin position="20"/>
        <end position="204"/>
    </location>
</feature>
<evidence type="ECO:0000256" key="8">
    <source>
        <dbReference type="ARBA" id="ARBA00033183"/>
    </source>
</evidence>
<evidence type="ECO:0000256" key="5">
    <source>
        <dbReference type="ARBA" id="ARBA00022801"/>
    </source>
</evidence>
<keyword evidence="7" id="KW-0051">Antiviral defense</keyword>
<dbReference type="RefSeq" id="WP_117584891.1">
    <property type="nucleotide sequence ID" value="NZ_QRST01000007.1"/>
</dbReference>
<protein>
    <recommendedName>
        <fullName evidence="2">CRISPR system Cms endoribonuclease Csm3</fullName>
    </recommendedName>
    <alternativeName>
        <fullName evidence="8">CRISPR type III A-associated RAMP protein Csm3</fullName>
    </alternativeName>
</protein>
<name>A0A411ZTI4_9FIRM</name>
<evidence type="ECO:0000259" key="9">
    <source>
        <dbReference type="Pfam" id="PF03787"/>
    </source>
</evidence>